<sequence length="174" mass="18749">MSRSASQTTTTAPAEPPSRYQAPRAGQALGAFTAGGARGVLHTAVRGVFPGRCRHCGPAAPALGQRTARTPVSSGFRLDFCRSVRKPRKRALCLFPVRWLQPWLPFPFRRGVPTLLPRCCPECTSLGQKLFGLQGEGLLSVHHPVSHLGQGTFSAKAQGVNILAKSHPSYLLKK</sequence>
<keyword evidence="3" id="KW-1185">Reference proteome</keyword>
<protein>
    <submittedName>
        <fullName evidence="2">Uncharacterized protein</fullName>
    </submittedName>
</protein>
<dbReference type="EMBL" id="VBQZ03000015">
    <property type="protein sequence ID" value="MXQ83190.1"/>
    <property type="molecule type" value="Genomic_DNA"/>
</dbReference>
<organism evidence="2 3">
    <name type="scientific">Bos mutus</name>
    <name type="common">wild yak</name>
    <dbReference type="NCBI Taxonomy" id="72004"/>
    <lineage>
        <taxon>Eukaryota</taxon>
        <taxon>Metazoa</taxon>
        <taxon>Chordata</taxon>
        <taxon>Craniata</taxon>
        <taxon>Vertebrata</taxon>
        <taxon>Euteleostomi</taxon>
        <taxon>Mammalia</taxon>
        <taxon>Eutheria</taxon>
        <taxon>Laurasiatheria</taxon>
        <taxon>Artiodactyla</taxon>
        <taxon>Ruminantia</taxon>
        <taxon>Pecora</taxon>
        <taxon>Bovidae</taxon>
        <taxon>Bovinae</taxon>
        <taxon>Bos</taxon>
    </lineage>
</organism>
<feature type="compositionally biased region" description="Polar residues" evidence="1">
    <location>
        <begin position="1"/>
        <end position="12"/>
    </location>
</feature>
<accession>A0A6B0R0Y0</accession>
<name>A0A6B0R0Y0_9CETA</name>
<evidence type="ECO:0000256" key="1">
    <source>
        <dbReference type="SAM" id="MobiDB-lite"/>
    </source>
</evidence>
<dbReference type="AlphaFoldDB" id="A0A6B0R0Y0"/>
<evidence type="ECO:0000313" key="2">
    <source>
        <dbReference type="EMBL" id="MXQ83190.1"/>
    </source>
</evidence>
<dbReference type="Proteomes" id="UP000322234">
    <property type="component" value="Unassembled WGS sequence"/>
</dbReference>
<comment type="caution">
    <text evidence="2">The sequence shown here is derived from an EMBL/GenBank/DDBJ whole genome shotgun (WGS) entry which is preliminary data.</text>
</comment>
<reference evidence="2" key="1">
    <citation type="submission" date="2019-10" db="EMBL/GenBank/DDBJ databases">
        <title>The sequence and de novo assembly of the wild yak genome.</title>
        <authorList>
            <person name="Liu Y."/>
        </authorList>
    </citation>
    <scope>NUCLEOTIDE SEQUENCE [LARGE SCALE GENOMIC DNA]</scope>
    <source>
        <strain evidence="2">WY2019</strain>
    </source>
</reference>
<proteinExistence type="predicted"/>
<gene>
    <name evidence="2" type="ORF">E5288_WYG018621</name>
</gene>
<feature type="region of interest" description="Disordered" evidence="1">
    <location>
        <begin position="1"/>
        <end position="22"/>
    </location>
</feature>
<evidence type="ECO:0000313" key="3">
    <source>
        <dbReference type="Proteomes" id="UP000322234"/>
    </source>
</evidence>